<name>A0ACB9F480_CICIN</name>
<evidence type="ECO:0000313" key="2">
    <source>
        <dbReference type="Proteomes" id="UP001055811"/>
    </source>
</evidence>
<dbReference type="EMBL" id="CM042011">
    <property type="protein sequence ID" value="KAI3765491.1"/>
    <property type="molecule type" value="Genomic_DNA"/>
</dbReference>
<evidence type="ECO:0000313" key="1">
    <source>
        <dbReference type="EMBL" id="KAI3765491.1"/>
    </source>
</evidence>
<gene>
    <name evidence="1" type="ORF">L2E82_15526</name>
</gene>
<proteinExistence type="predicted"/>
<reference evidence="1 2" key="2">
    <citation type="journal article" date="2022" name="Mol. Ecol. Resour.">
        <title>The genomes of chicory, endive, great burdock and yacon provide insights into Asteraceae paleo-polyploidization history and plant inulin production.</title>
        <authorList>
            <person name="Fan W."/>
            <person name="Wang S."/>
            <person name="Wang H."/>
            <person name="Wang A."/>
            <person name="Jiang F."/>
            <person name="Liu H."/>
            <person name="Zhao H."/>
            <person name="Xu D."/>
            <person name="Zhang Y."/>
        </authorList>
    </citation>
    <scope>NUCLEOTIDE SEQUENCE [LARGE SCALE GENOMIC DNA]</scope>
    <source>
        <strain evidence="2">cv. Punajuju</strain>
        <tissue evidence="1">Leaves</tissue>
    </source>
</reference>
<accession>A0ACB9F480</accession>
<sequence>MSSLSASSPSSTSSPHRFPTDTTLFLHDYLPPLFIVPTGSSSSFACSNFSCCSALALIGAKLHHRRQCRNGVIPQVMQMIFKRVEETKGTTEFLIRVSFIEIFKEEVFDLLESNPSVYSKTDGNGKPAGPSRAPIQIRETANGGISLAGVTEAEVTSQEEMDSFLLK</sequence>
<organism evidence="1 2">
    <name type="scientific">Cichorium intybus</name>
    <name type="common">Chicory</name>
    <dbReference type="NCBI Taxonomy" id="13427"/>
    <lineage>
        <taxon>Eukaryota</taxon>
        <taxon>Viridiplantae</taxon>
        <taxon>Streptophyta</taxon>
        <taxon>Embryophyta</taxon>
        <taxon>Tracheophyta</taxon>
        <taxon>Spermatophyta</taxon>
        <taxon>Magnoliopsida</taxon>
        <taxon>eudicotyledons</taxon>
        <taxon>Gunneridae</taxon>
        <taxon>Pentapetalae</taxon>
        <taxon>asterids</taxon>
        <taxon>campanulids</taxon>
        <taxon>Asterales</taxon>
        <taxon>Asteraceae</taxon>
        <taxon>Cichorioideae</taxon>
        <taxon>Cichorieae</taxon>
        <taxon>Cichoriinae</taxon>
        <taxon>Cichorium</taxon>
    </lineage>
</organism>
<protein>
    <submittedName>
        <fullName evidence="1">Uncharacterized protein</fullName>
    </submittedName>
</protein>
<comment type="caution">
    <text evidence="1">The sequence shown here is derived from an EMBL/GenBank/DDBJ whole genome shotgun (WGS) entry which is preliminary data.</text>
</comment>
<dbReference type="Proteomes" id="UP001055811">
    <property type="component" value="Linkage Group LG03"/>
</dbReference>
<keyword evidence="2" id="KW-1185">Reference proteome</keyword>
<reference evidence="2" key="1">
    <citation type="journal article" date="2022" name="Mol. Ecol. Resour.">
        <title>The genomes of chicory, endive, great burdock and yacon provide insights into Asteraceae palaeo-polyploidization history and plant inulin production.</title>
        <authorList>
            <person name="Fan W."/>
            <person name="Wang S."/>
            <person name="Wang H."/>
            <person name="Wang A."/>
            <person name="Jiang F."/>
            <person name="Liu H."/>
            <person name="Zhao H."/>
            <person name="Xu D."/>
            <person name="Zhang Y."/>
        </authorList>
    </citation>
    <scope>NUCLEOTIDE SEQUENCE [LARGE SCALE GENOMIC DNA]</scope>
    <source>
        <strain evidence="2">cv. Punajuju</strain>
    </source>
</reference>